<proteinExistence type="predicted"/>
<evidence type="ECO:0000313" key="1">
    <source>
        <dbReference type="EMBL" id="CAM58145.1"/>
    </source>
</evidence>
<dbReference type="EMBL" id="AM501427">
    <property type="protein sequence ID" value="CAM58145.1"/>
    <property type="molecule type" value="Genomic_DNA"/>
</dbReference>
<sequence>MRVKYILSTVALTVLAGAAYAGLVQPAPVTVDLANRTALGDQLTARRADNDIELIGCGIRIFDDQSGPFEFGFCQATDSAGVVAFCFTQSPALLESMRSTSAYAFITFAWNENDECIRIGFSTQSFYLPDPDIKHKGK</sequence>
<dbReference type="AlphaFoldDB" id="A5CFW1"/>
<reference evidence="1" key="1">
    <citation type="submission" date="2007-03" db="EMBL/GenBank/DDBJ databases">
        <title>Isolation and characterization of alkane hydroxylases from Pacific deep-sea sediment.</title>
        <authorList>
            <person name="Xu M."/>
        </authorList>
    </citation>
    <scope>NUCLEOTIDE SEQUENCE</scope>
</reference>
<protein>
    <submittedName>
        <fullName evidence="1">Uncharacterized protein</fullName>
    </submittedName>
</protein>
<organism evidence="1">
    <name type="scientific">uncultured marine microorganism</name>
    <dbReference type="NCBI Taxonomy" id="415540"/>
    <lineage>
        <taxon>unclassified sequences</taxon>
        <taxon>environmental samples</taxon>
    </lineage>
</organism>
<accession>A5CFW1</accession>
<name>A5CFW1_9ZZZZ</name>